<keyword evidence="1" id="KW-0521">NADP</keyword>
<dbReference type="SUPFAM" id="SSF51735">
    <property type="entry name" value="NAD(P)-binding Rossmann-fold domains"/>
    <property type="match status" value="1"/>
</dbReference>
<name>A0A8E1W935_9HYPH</name>
<gene>
    <name evidence="3" type="ORF">HNQ96_000142</name>
</gene>
<dbReference type="AlphaFoldDB" id="A0A8E1W935"/>
<evidence type="ECO:0000256" key="1">
    <source>
        <dbReference type="ARBA" id="ARBA00022857"/>
    </source>
</evidence>
<dbReference type="InterPro" id="IPR036291">
    <property type="entry name" value="NAD(P)-bd_dom_sf"/>
</dbReference>
<proteinExistence type="predicted"/>
<comment type="caution">
    <text evidence="3">The sequence shown here is derived from an EMBL/GenBank/DDBJ whole genome shotgun (WGS) entry which is preliminary data.</text>
</comment>
<dbReference type="GO" id="GO:0070402">
    <property type="term" value="F:NADPH binding"/>
    <property type="evidence" value="ECO:0007669"/>
    <property type="project" value="TreeGrafter"/>
</dbReference>
<dbReference type="Gene3D" id="3.90.180.10">
    <property type="entry name" value="Medium-chain alcohol dehydrogenases, catalytic domain"/>
    <property type="match status" value="1"/>
</dbReference>
<protein>
    <submittedName>
        <fullName evidence="3">NADPH:quinone reductase-like Zn-dependent oxidoreductase</fullName>
    </submittedName>
</protein>
<evidence type="ECO:0000256" key="2">
    <source>
        <dbReference type="ARBA" id="ARBA00023002"/>
    </source>
</evidence>
<dbReference type="PANTHER" id="PTHR48106">
    <property type="entry name" value="QUINONE OXIDOREDUCTASE PIG3-RELATED"/>
    <property type="match status" value="1"/>
</dbReference>
<dbReference type="Gene3D" id="3.40.50.720">
    <property type="entry name" value="NAD(P)-binding Rossmann-like Domain"/>
    <property type="match status" value="1"/>
</dbReference>
<organism evidence="3 4">
    <name type="scientific">Aminobacter carboxidus</name>
    <dbReference type="NCBI Taxonomy" id="376165"/>
    <lineage>
        <taxon>Bacteria</taxon>
        <taxon>Pseudomonadati</taxon>
        <taxon>Pseudomonadota</taxon>
        <taxon>Alphaproteobacteria</taxon>
        <taxon>Hyphomicrobiales</taxon>
        <taxon>Phyllobacteriaceae</taxon>
        <taxon>Aminobacter</taxon>
    </lineage>
</organism>
<evidence type="ECO:0000313" key="3">
    <source>
        <dbReference type="EMBL" id="MBB6464295.1"/>
    </source>
</evidence>
<dbReference type="Proteomes" id="UP000532373">
    <property type="component" value="Unassembled WGS sequence"/>
</dbReference>
<dbReference type="RefSeq" id="WP_246470499.1">
    <property type="nucleotide sequence ID" value="NZ_JACHGI010000001.1"/>
</dbReference>
<dbReference type="EMBL" id="JACHGI010000001">
    <property type="protein sequence ID" value="MBB6464295.1"/>
    <property type="molecule type" value="Genomic_DNA"/>
</dbReference>
<dbReference type="GO" id="GO:0016651">
    <property type="term" value="F:oxidoreductase activity, acting on NAD(P)H"/>
    <property type="evidence" value="ECO:0007669"/>
    <property type="project" value="TreeGrafter"/>
</dbReference>
<keyword evidence="2" id="KW-0560">Oxidoreductase</keyword>
<dbReference type="Pfam" id="PF13602">
    <property type="entry name" value="ADH_zinc_N_2"/>
    <property type="match status" value="1"/>
</dbReference>
<evidence type="ECO:0000313" key="4">
    <source>
        <dbReference type="Proteomes" id="UP000532373"/>
    </source>
</evidence>
<reference evidence="3 4" key="1">
    <citation type="submission" date="2020-08" db="EMBL/GenBank/DDBJ databases">
        <title>Genomic Encyclopedia of Type Strains, Phase IV (KMG-IV): sequencing the most valuable type-strain genomes for metagenomic binning, comparative biology and taxonomic classification.</title>
        <authorList>
            <person name="Goeker M."/>
        </authorList>
    </citation>
    <scope>NUCLEOTIDE SEQUENCE [LARGE SCALE GENOMIC DNA]</scope>
    <source>
        <strain evidence="3 4">DSM 17454</strain>
    </source>
</reference>
<accession>A0A8E1W935</accession>
<sequence>MAGAHLLRQSPPQGKSILVTSASGGVGTLLIHLAKRAGARQVIAAAGTPVKLDFTSSLGADAGIDYSKPDWPARARKASGAAGVDIVYDMVGGAMTAAALDALAPGGELLFGAMGRFALDAAQLEAMLAANQSLKGFALLPLLSPKRVHSDLGELFRMATTGELKVMLGESYPLDRASEAHRAIEERRSSGKVLLVP</sequence>